<sequence>MGLFGVRAGAIPARTVPVVMAGALVLSVGTAASAGSPGAAPRAAPGDPADVARLTRQIKALEAASGGRLEQLRDARLDAATSLRQMQALEADLEQAQGEVASLAASQYINNGVDPSVQVLSSGNPREMLDGATLAAQFAERRAARVKQIETLRGQQERTRSEAEAKMRKLGSDIREIAGQKERVRRLLQKFKPESPMVGSGGMTPRMVRVRNEIEREFGPFLTIGCTRPGDPQDHGTGRACDFMESTGGKAPSADRSAHGDQVAAYAIKHAERLGIKYVIWKQRIYDMRNPGWRAMSDRGSITQNHFDHNHISVF</sequence>
<dbReference type="EMBL" id="WBMT01000001">
    <property type="protein sequence ID" value="KAB2352432.1"/>
    <property type="molecule type" value="Genomic_DNA"/>
</dbReference>
<accession>A0A6H9Z2Z6</accession>
<evidence type="ECO:0000313" key="3">
    <source>
        <dbReference type="EMBL" id="KAB2352432.1"/>
    </source>
</evidence>
<dbReference type="RefSeq" id="WP_151557238.1">
    <property type="nucleotide sequence ID" value="NZ_WBMT01000001.1"/>
</dbReference>
<organism evidence="3 4">
    <name type="scientific">Actinomadura rudentiformis</name>
    <dbReference type="NCBI Taxonomy" id="359158"/>
    <lineage>
        <taxon>Bacteria</taxon>
        <taxon>Bacillati</taxon>
        <taxon>Actinomycetota</taxon>
        <taxon>Actinomycetes</taxon>
        <taxon>Streptosporangiales</taxon>
        <taxon>Thermomonosporaceae</taxon>
        <taxon>Actinomadura</taxon>
    </lineage>
</organism>
<dbReference type="AlphaFoldDB" id="A0A6H9Z2Z6"/>
<dbReference type="InterPro" id="IPR058593">
    <property type="entry name" value="ARB_07466-like_C"/>
</dbReference>
<feature type="domain" description="ARB-07466-like C-terminal" evidence="2">
    <location>
        <begin position="200"/>
        <end position="307"/>
    </location>
</feature>
<reference evidence="3 4" key="1">
    <citation type="submission" date="2019-09" db="EMBL/GenBank/DDBJ databases">
        <title>Actinomadura physcomitrii sp. nov., a novel actinomycete isolated from moss [Physcomitrium sphaericum (Ludw) Fuernr].</title>
        <authorList>
            <person name="Zhuang X."/>
            <person name="Liu C."/>
        </authorList>
    </citation>
    <scope>NUCLEOTIDE SEQUENCE [LARGE SCALE GENOMIC DNA]</scope>
    <source>
        <strain evidence="3 4">HMC1</strain>
    </source>
</reference>
<evidence type="ECO:0000259" key="2">
    <source>
        <dbReference type="Pfam" id="PF26571"/>
    </source>
</evidence>
<evidence type="ECO:0000313" key="4">
    <source>
        <dbReference type="Proteomes" id="UP000468735"/>
    </source>
</evidence>
<protein>
    <recommendedName>
        <fullName evidence="2">ARB-07466-like C-terminal domain-containing protein</fullName>
    </recommendedName>
</protein>
<dbReference type="Proteomes" id="UP000468735">
    <property type="component" value="Unassembled WGS sequence"/>
</dbReference>
<dbReference type="Gene3D" id="6.10.250.3150">
    <property type="match status" value="1"/>
</dbReference>
<keyword evidence="4" id="KW-1185">Reference proteome</keyword>
<dbReference type="OrthoDB" id="2989771at2"/>
<evidence type="ECO:0000256" key="1">
    <source>
        <dbReference type="SAM" id="Coils"/>
    </source>
</evidence>
<proteinExistence type="predicted"/>
<gene>
    <name evidence="3" type="ORF">F8566_01740</name>
</gene>
<comment type="caution">
    <text evidence="3">The sequence shown here is derived from an EMBL/GenBank/DDBJ whole genome shotgun (WGS) entry which is preliminary data.</text>
</comment>
<dbReference type="Pfam" id="PF26571">
    <property type="entry name" value="VldE"/>
    <property type="match status" value="1"/>
</dbReference>
<feature type="coiled-coil region" evidence="1">
    <location>
        <begin position="72"/>
        <end position="106"/>
    </location>
</feature>
<name>A0A6H9Z2Z6_9ACTN</name>
<keyword evidence="1" id="KW-0175">Coiled coil</keyword>